<feature type="transmembrane region" description="Helical" evidence="1">
    <location>
        <begin position="73"/>
        <end position="97"/>
    </location>
</feature>
<dbReference type="SUPFAM" id="SSF81321">
    <property type="entry name" value="Family A G protein-coupled receptor-like"/>
    <property type="match status" value="1"/>
</dbReference>
<keyword evidence="1" id="KW-1133">Transmembrane helix</keyword>
<keyword evidence="3" id="KW-1185">Reference proteome</keyword>
<gene>
    <name evidence="2" type="ORF">DGAL_LOCUS4685</name>
</gene>
<keyword evidence="1" id="KW-0812">Transmembrane</keyword>
<feature type="transmembrane region" description="Helical" evidence="1">
    <location>
        <begin position="117"/>
        <end position="141"/>
    </location>
</feature>
<dbReference type="GO" id="GO:0072545">
    <property type="term" value="F:L-tyrosine binding"/>
    <property type="evidence" value="ECO:0007669"/>
    <property type="project" value="InterPro"/>
</dbReference>
<sequence>MADPSLQSLCCLTTSNRSQQYQLLELHQSGYYGLSLASAIVGFLGSVYQLNLRYAAPFPRYQYFNVGLRGNNILFWLALADTFAAFGLTVRSTGWFLSQNYWSMHSSNVLHSPMNPLFCSIISGWIQFSYTSSHLWTLVYAIDVRRITFDQPFAAPVYHICAWGGAVALCIVGLTLLYLPGYGSSDTFVMLLPNHVVTYFPLVLTCLACPFLFMSAFRQAEISLTRRYARYTTTERRLVDSLKLKFILIVSVFYLCWMPNVVNGLVLWISWYKLPVTWVLANWYLMALLNPLQGVFNIMLYRIPKRRQPRSQLQGWFASLQIRKIEPQEETPLLL</sequence>
<proteinExistence type="predicted"/>
<dbReference type="FunFam" id="1.20.1070.10:FF:000923">
    <property type="entry name" value="Uncharacterized protein"/>
    <property type="match status" value="1"/>
</dbReference>
<dbReference type="AlphaFoldDB" id="A0A8J2WKI6"/>
<comment type="caution">
    <text evidence="2">The sequence shown here is derived from an EMBL/GenBank/DDBJ whole genome shotgun (WGS) entry which is preliminary data.</text>
</comment>
<keyword evidence="1" id="KW-0472">Membrane</keyword>
<feature type="transmembrane region" description="Helical" evidence="1">
    <location>
        <begin position="283"/>
        <end position="301"/>
    </location>
</feature>
<evidence type="ECO:0000313" key="3">
    <source>
        <dbReference type="Proteomes" id="UP000789390"/>
    </source>
</evidence>
<protein>
    <recommendedName>
        <fullName evidence="4">G-protein coupled receptors family 1 profile domain-containing protein</fullName>
    </recommendedName>
</protein>
<dbReference type="GO" id="GO:0035643">
    <property type="term" value="F:L-DOPA receptor activity"/>
    <property type="evidence" value="ECO:0007669"/>
    <property type="project" value="TreeGrafter"/>
</dbReference>
<dbReference type="Pfam" id="PF02101">
    <property type="entry name" value="Ocular_alb"/>
    <property type="match status" value="1"/>
</dbReference>
<evidence type="ECO:0008006" key="4">
    <source>
        <dbReference type="Google" id="ProtNLM"/>
    </source>
</evidence>
<dbReference type="InterPro" id="IPR001414">
    <property type="entry name" value="GPR143"/>
</dbReference>
<dbReference type="PANTHER" id="PTHR15177">
    <property type="entry name" value="G-PROTEIN COUPLED RECEPTOR 143"/>
    <property type="match status" value="1"/>
</dbReference>
<dbReference type="GO" id="GO:0050848">
    <property type="term" value="P:regulation of calcium-mediated signaling"/>
    <property type="evidence" value="ECO:0007669"/>
    <property type="project" value="TreeGrafter"/>
</dbReference>
<dbReference type="PANTHER" id="PTHR15177:SF2">
    <property type="entry name" value="G-PROTEIN COUPLED RECEPTOR 143"/>
    <property type="match status" value="1"/>
</dbReference>
<dbReference type="PRINTS" id="PR00965">
    <property type="entry name" value="OCULARALBNSM"/>
</dbReference>
<dbReference type="GO" id="GO:0035240">
    <property type="term" value="F:dopamine binding"/>
    <property type="evidence" value="ECO:0007669"/>
    <property type="project" value="InterPro"/>
</dbReference>
<dbReference type="OrthoDB" id="10069455at2759"/>
<dbReference type="GO" id="GO:0005886">
    <property type="term" value="C:plasma membrane"/>
    <property type="evidence" value="ECO:0007669"/>
    <property type="project" value="TreeGrafter"/>
</dbReference>
<reference evidence="2" key="1">
    <citation type="submission" date="2021-11" db="EMBL/GenBank/DDBJ databases">
        <authorList>
            <person name="Schell T."/>
        </authorList>
    </citation>
    <scope>NUCLEOTIDE SEQUENCE</scope>
    <source>
        <strain evidence="2">M5</strain>
    </source>
</reference>
<evidence type="ECO:0000256" key="1">
    <source>
        <dbReference type="SAM" id="Phobius"/>
    </source>
</evidence>
<dbReference type="GO" id="GO:0072544">
    <property type="term" value="F:L-DOPA binding"/>
    <property type="evidence" value="ECO:0007669"/>
    <property type="project" value="InterPro"/>
</dbReference>
<dbReference type="GO" id="GO:0032438">
    <property type="term" value="P:melanosome organization"/>
    <property type="evidence" value="ECO:0007669"/>
    <property type="project" value="TreeGrafter"/>
</dbReference>
<dbReference type="EMBL" id="CAKKLH010000079">
    <property type="protein sequence ID" value="CAH0102292.1"/>
    <property type="molecule type" value="Genomic_DNA"/>
</dbReference>
<dbReference type="CDD" id="cd00637">
    <property type="entry name" value="7tm_classA_rhodopsin-like"/>
    <property type="match status" value="1"/>
</dbReference>
<dbReference type="Proteomes" id="UP000789390">
    <property type="component" value="Unassembled WGS sequence"/>
</dbReference>
<name>A0A8J2WKI6_9CRUS</name>
<organism evidence="2 3">
    <name type="scientific">Daphnia galeata</name>
    <dbReference type="NCBI Taxonomy" id="27404"/>
    <lineage>
        <taxon>Eukaryota</taxon>
        <taxon>Metazoa</taxon>
        <taxon>Ecdysozoa</taxon>
        <taxon>Arthropoda</taxon>
        <taxon>Crustacea</taxon>
        <taxon>Branchiopoda</taxon>
        <taxon>Diplostraca</taxon>
        <taxon>Cladocera</taxon>
        <taxon>Anomopoda</taxon>
        <taxon>Daphniidae</taxon>
        <taxon>Daphnia</taxon>
    </lineage>
</organism>
<feature type="transmembrane region" description="Helical" evidence="1">
    <location>
        <begin position="153"/>
        <end position="179"/>
    </location>
</feature>
<dbReference type="Gene3D" id="1.20.1070.10">
    <property type="entry name" value="Rhodopsin 7-helix transmembrane proteins"/>
    <property type="match status" value="1"/>
</dbReference>
<feature type="transmembrane region" description="Helical" evidence="1">
    <location>
        <begin position="31"/>
        <end position="52"/>
    </location>
</feature>
<feature type="transmembrane region" description="Helical" evidence="1">
    <location>
        <begin position="199"/>
        <end position="217"/>
    </location>
</feature>
<accession>A0A8J2WKI6</accession>
<evidence type="ECO:0000313" key="2">
    <source>
        <dbReference type="EMBL" id="CAH0102292.1"/>
    </source>
</evidence>
<feature type="transmembrane region" description="Helical" evidence="1">
    <location>
        <begin position="246"/>
        <end position="271"/>
    </location>
</feature>